<dbReference type="AlphaFoldDB" id="A0A7R9P3E3"/>
<organism evidence="2">
    <name type="scientific">Timema californicum</name>
    <name type="common">California timema</name>
    <name type="synonym">Walking stick</name>
    <dbReference type="NCBI Taxonomy" id="61474"/>
    <lineage>
        <taxon>Eukaryota</taxon>
        <taxon>Metazoa</taxon>
        <taxon>Ecdysozoa</taxon>
        <taxon>Arthropoda</taxon>
        <taxon>Hexapoda</taxon>
        <taxon>Insecta</taxon>
        <taxon>Pterygota</taxon>
        <taxon>Neoptera</taxon>
        <taxon>Polyneoptera</taxon>
        <taxon>Phasmatodea</taxon>
        <taxon>Timematodea</taxon>
        <taxon>Timematoidea</taxon>
        <taxon>Timematidae</taxon>
        <taxon>Timema</taxon>
    </lineage>
</organism>
<feature type="region of interest" description="Disordered" evidence="1">
    <location>
        <begin position="23"/>
        <end position="44"/>
    </location>
</feature>
<name>A0A7R9P3E3_TIMCA</name>
<evidence type="ECO:0000313" key="2">
    <source>
        <dbReference type="EMBL" id="CAD7568376.1"/>
    </source>
</evidence>
<proteinExistence type="predicted"/>
<reference evidence="2" key="1">
    <citation type="submission" date="2020-11" db="EMBL/GenBank/DDBJ databases">
        <authorList>
            <person name="Tran Van P."/>
        </authorList>
    </citation>
    <scope>NUCLEOTIDE SEQUENCE</scope>
</reference>
<evidence type="ECO:0000256" key="1">
    <source>
        <dbReference type="SAM" id="MobiDB-lite"/>
    </source>
</evidence>
<accession>A0A7R9P3E3</accession>
<gene>
    <name evidence="2" type="ORF">TCMB3V08_LOCUS1145</name>
</gene>
<protein>
    <submittedName>
        <fullName evidence="2">(California timema) hypothetical protein</fullName>
    </submittedName>
</protein>
<dbReference type="EMBL" id="OE179305">
    <property type="protein sequence ID" value="CAD7568376.1"/>
    <property type="molecule type" value="Genomic_DNA"/>
</dbReference>
<sequence>MLRIDPGTLSSVELEEVNPHLRGGRVENHLRKTTPSSPDLDSNLDLPVLSSQAQHDKRWAWFDSQAELVSILCGGIVVGSIVVSLGSEYSSARMTSIDGHEWGSKLNSLESQGQMQQQLLQGQKHRGTPHRLSALEETSHNNNKNNKRFTSLSFGLLRCSHVRTVRGSSLRTPHFARLALSGPEMLTLRHAWRSCVASRVLVGKLVVLKGASLRV</sequence>